<evidence type="ECO:0000256" key="10">
    <source>
        <dbReference type="ARBA" id="ARBA00022833"/>
    </source>
</evidence>
<evidence type="ECO:0000256" key="5">
    <source>
        <dbReference type="ARBA" id="ARBA00022679"/>
    </source>
</evidence>
<accession>A0A6A4P0A0</accession>
<dbReference type="Proteomes" id="UP000447434">
    <property type="component" value="Chromosome 17"/>
</dbReference>
<gene>
    <name evidence="14" type="ORF">Lalb_Chr17g0344321</name>
</gene>
<proteinExistence type="inferred from homology"/>
<dbReference type="PROSITE" id="PS50089">
    <property type="entry name" value="ZF_RING_2"/>
    <property type="match status" value="1"/>
</dbReference>
<keyword evidence="11" id="KW-1133">Transmembrane helix</keyword>
<dbReference type="SMART" id="SM00184">
    <property type="entry name" value="RING"/>
    <property type="match status" value="1"/>
</dbReference>
<evidence type="ECO:0000256" key="11">
    <source>
        <dbReference type="ARBA" id="ARBA00022989"/>
    </source>
</evidence>
<keyword evidence="9" id="KW-0833">Ubl conjugation pathway</keyword>
<dbReference type="EC" id="2.3.2.27" evidence="4"/>
<evidence type="ECO:0000313" key="15">
    <source>
        <dbReference type="Proteomes" id="UP000447434"/>
    </source>
</evidence>
<dbReference type="InterPro" id="IPR013083">
    <property type="entry name" value="Znf_RING/FYVE/PHD"/>
</dbReference>
<dbReference type="InterPro" id="IPR001841">
    <property type="entry name" value="Znf_RING"/>
</dbReference>
<dbReference type="SUPFAM" id="SSF57850">
    <property type="entry name" value="RING/U-box"/>
    <property type="match status" value="1"/>
</dbReference>
<keyword evidence="7" id="KW-0479">Metal-binding</keyword>
<evidence type="ECO:0000313" key="14">
    <source>
        <dbReference type="EMBL" id="KAE9595965.1"/>
    </source>
</evidence>
<dbReference type="PANTHER" id="PTHR46913">
    <property type="entry name" value="RING-H2 FINGER PROTEIN ATL16"/>
    <property type="match status" value="1"/>
</dbReference>
<dbReference type="AlphaFoldDB" id="A0A6A4P0A0"/>
<comment type="similarity">
    <text evidence="13">Belongs to the RING-type zinc finger family. ATL subfamily.</text>
</comment>
<evidence type="ECO:0000256" key="12">
    <source>
        <dbReference type="ARBA" id="ARBA00023136"/>
    </source>
</evidence>
<comment type="caution">
    <text evidence="14">The sequence shown here is derived from an EMBL/GenBank/DDBJ whole genome shotgun (WGS) entry which is preliminary data.</text>
</comment>
<reference evidence="15" key="1">
    <citation type="journal article" date="2020" name="Nat. Commun.">
        <title>Genome sequence of the cluster root forming white lupin.</title>
        <authorList>
            <person name="Hufnagel B."/>
            <person name="Marques A."/>
            <person name="Soriano A."/>
            <person name="Marques L."/>
            <person name="Divol F."/>
            <person name="Doumas P."/>
            <person name="Sallet E."/>
            <person name="Mancinotti D."/>
            <person name="Carrere S."/>
            <person name="Marande W."/>
            <person name="Arribat S."/>
            <person name="Keller J."/>
            <person name="Huneau C."/>
            <person name="Blein T."/>
            <person name="Aime D."/>
            <person name="Laguerre M."/>
            <person name="Taylor J."/>
            <person name="Schubert V."/>
            <person name="Nelson M."/>
            <person name="Geu-Flores F."/>
            <person name="Crespi M."/>
            <person name="Gallardo-Guerrero K."/>
            <person name="Delaux P.-M."/>
            <person name="Salse J."/>
            <person name="Berges H."/>
            <person name="Guyot R."/>
            <person name="Gouzy J."/>
            <person name="Peret B."/>
        </authorList>
    </citation>
    <scope>NUCLEOTIDE SEQUENCE [LARGE SCALE GENOMIC DNA]</scope>
    <source>
        <strain evidence="15">cv. Amiga</strain>
    </source>
</reference>
<organism evidence="14 15">
    <name type="scientific">Lupinus albus</name>
    <name type="common">White lupine</name>
    <name type="synonym">Lupinus termis</name>
    <dbReference type="NCBI Taxonomy" id="3870"/>
    <lineage>
        <taxon>Eukaryota</taxon>
        <taxon>Viridiplantae</taxon>
        <taxon>Streptophyta</taxon>
        <taxon>Embryophyta</taxon>
        <taxon>Tracheophyta</taxon>
        <taxon>Spermatophyta</taxon>
        <taxon>Magnoliopsida</taxon>
        <taxon>eudicotyledons</taxon>
        <taxon>Gunneridae</taxon>
        <taxon>Pentapetalae</taxon>
        <taxon>rosids</taxon>
        <taxon>fabids</taxon>
        <taxon>Fabales</taxon>
        <taxon>Fabaceae</taxon>
        <taxon>Papilionoideae</taxon>
        <taxon>50 kb inversion clade</taxon>
        <taxon>genistoids sensu lato</taxon>
        <taxon>core genistoids</taxon>
        <taxon>Genisteae</taxon>
        <taxon>Lupinus</taxon>
    </lineage>
</organism>
<evidence type="ECO:0000256" key="13">
    <source>
        <dbReference type="ARBA" id="ARBA00024209"/>
    </source>
</evidence>
<keyword evidence="12" id="KW-0472">Membrane</keyword>
<dbReference type="OrthoDB" id="9984778at2759"/>
<protein>
    <recommendedName>
        <fullName evidence="4">RING-type E3 ubiquitin transferase</fullName>
        <ecNumber evidence="4">2.3.2.27</ecNumber>
    </recommendedName>
</protein>
<dbReference type="GO" id="GO:0008270">
    <property type="term" value="F:zinc ion binding"/>
    <property type="evidence" value="ECO:0007669"/>
    <property type="project" value="UniProtKB-KW"/>
</dbReference>
<evidence type="ECO:0000256" key="2">
    <source>
        <dbReference type="ARBA" id="ARBA00004167"/>
    </source>
</evidence>
<dbReference type="GO" id="GO:0016567">
    <property type="term" value="P:protein ubiquitination"/>
    <property type="evidence" value="ECO:0007669"/>
    <property type="project" value="UniProtKB-UniPathway"/>
</dbReference>
<evidence type="ECO:0000256" key="9">
    <source>
        <dbReference type="ARBA" id="ARBA00022786"/>
    </source>
</evidence>
<sequence length="383" mass="43025">MLRNHRKLFPSGTSTNQTQDCYGFCDPKCPYNCYTYPNYSFPPPPPPLFIDHSDQANHIPSYLISLVSLITVIFVVAVFYVIKLKCYNDLCGWRSNRSLPSQSNNNGEYLNENQVDHPVWLITTVGLQQSIINSITVCKYKKDEGLIEGTECSVCLNEFREGETLRLLPKCNHAFHIPCIDTWLRSHTNCPLCRAGIVSNNNASVIPEVAVSNLAPIDQENTNLGINQATQMENSQNEGVGGVNNNVVNINNNEALENRSGTEEASETLQFNDESNSKEHVSQVFNDANENHHKVLNDEIQADSYSTDPESHTLDNIQNETELLQMVNVLKQESENSKTCKIMRRSSIEECLHISPVSMKRSFSCSGRNPSTRGYMSLNKTLP</sequence>
<evidence type="ECO:0000256" key="7">
    <source>
        <dbReference type="ARBA" id="ARBA00022723"/>
    </source>
</evidence>
<dbReference type="UniPathway" id="UPA00143"/>
<dbReference type="GO" id="GO:0061630">
    <property type="term" value="F:ubiquitin protein ligase activity"/>
    <property type="evidence" value="ECO:0007669"/>
    <property type="project" value="UniProtKB-EC"/>
</dbReference>
<keyword evidence="6" id="KW-0812">Transmembrane</keyword>
<keyword evidence="15" id="KW-1185">Reference proteome</keyword>
<dbReference type="CDD" id="cd16461">
    <property type="entry name" value="RING-H2_EL5-like"/>
    <property type="match status" value="1"/>
</dbReference>
<keyword evidence="10" id="KW-0862">Zinc</keyword>
<dbReference type="GO" id="GO:0016020">
    <property type="term" value="C:membrane"/>
    <property type="evidence" value="ECO:0007669"/>
    <property type="project" value="UniProtKB-SubCell"/>
</dbReference>
<comment type="subcellular location">
    <subcellularLocation>
        <location evidence="2">Membrane</location>
        <topology evidence="2">Single-pass membrane protein</topology>
    </subcellularLocation>
</comment>
<dbReference type="InterPro" id="IPR044600">
    <property type="entry name" value="ATL1/ATL16-like"/>
</dbReference>
<dbReference type="FunFam" id="3.30.40.10:FF:000233">
    <property type="entry name" value="RING-H2 finger protein ATL54"/>
    <property type="match status" value="1"/>
</dbReference>
<evidence type="ECO:0000256" key="6">
    <source>
        <dbReference type="ARBA" id="ARBA00022692"/>
    </source>
</evidence>
<dbReference type="PANTHER" id="PTHR46913:SF19">
    <property type="entry name" value="RING-TYPE E3 UBIQUITIN TRANSFERASE"/>
    <property type="match status" value="1"/>
</dbReference>
<evidence type="ECO:0000256" key="4">
    <source>
        <dbReference type="ARBA" id="ARBA00012483"/>
    </source>
</evidence>
<keyword evidence="5" id="KW-0808">Transferase</keyword>
<name>A0A6A4P0A0_LUPAL</name>
<dbReference type="Gene3D" id="3.30.40.10">
    <property type="entry name" value="Zinc/RING finger domain, C3HC4 (zinc finger)"/>
    <property type="match status" value="1"/>
</dbReference>
<evidence type="ECO:0000256" key="3">
    <source>
        <dbReference type="ARBA" id="ARBA00004906"/>
    </source>
</evidence>
<comment type="catalytic activity">
    <reaction evidence="1">
        <text>S-ubiquitinyl-[E2 ubiquitin-conjugating enzyme]-L-cysteine + [acceptor protein]-L-lysine = [E2 ubiquitin-conjugating enzyme]-L-cysteine + N(6)-ubiquitinyl-[acceptor protein]-L-lysine.</text>
        <dbReference type="EC" id="2.3.2.27"/>
    </reaction>
</comment>
<keyword evidence="8" id="KW-0863">Zinc-finger</keyword>
<comment type="pathway">
    <text evidence="3">Protein modification; protein ubiquitination.</text>
</comment>
<dbReference type="Pfam" id="PF13639">
    <property type="entry name" value="zf-RING_2"/>
    <property type="match status" value="1"/>
</dbReference>
<evidence type="ECO:0000256" key="1">
    <source>
        <dbReference type="ARBA" id="ARBA00000900"/>
    </source>
</evidence>
<dbReference type="EMBL" id="WOCE01000017">
    <property type="protein sequence ID" value="KAE9595965.1"/>
    <property type="molecule type" value="Genomic_DNA"/>
</dbReference>
<evidence type="ECO:0000256" key="8">
    <source>
        <dbReference type="ARBA" id="ARBA00022771"/>
    </source>
</evidence>